<dbReference type="GO" id="GO:0003700">
    <property type="term" value="F:DNA-binding transcription factor activity"/>
    <property type="evidence" value="ECO:0007669"/>
    <property type="project" value="TreeGrafter"/>
</dbReference>
<dbReference type="Proteomes" id="UP000285295">
    <property type="component" value="Unassembled WGS sequence"/>
</dbReference>
<dbReference type="Pfam" id="PF00440">
    <property type="entry name" value="TetR_N"/>
    <property type="match status" value="1"/>
</dbReference>
<dbReference type="EMBL" id="SAUX01000033">
    <property type="protein sequence ID" value="RWR26394.1"/>
    <property type="molecule type" value="Genomic_DNA"/>
</dbReference>
<name>A0A443K0W3_9RHOB</name>
<dbReference type="InterPro" id="IPR001647">
    <property type="entry name" value="HTH_TetR"/>
</dbReference>
<keyword evidence="1 2" id="KW-0238">DNA-binding</keyword>
<dbReference type="OrthoDB" id="2356263at2"/>
<dbReference type="Gene3D" id="1.10.357.10">
    <property type="entry name" value="Tetracycline Repressor, domain 2"/>
    <property type="match status" value="1"/>
</dbReference>
<dbReference type="PRINTS" id="PR00455">
    <property type="entry name" value="HTHTETR"/>
</dbReference>
<dbReference type="RefSeq" id="WP_128181740.1">
    <property type="nucleotide sequence ID" value="NZ_JBHRSO010000019.1"/>
</dbReference>
<evidence type="ECO:0000313" key="10">
    <source>
        <dbReference type="Proteomes" id="UP000285710"/>
    </source>
</evidence>
<dbReference type="Proteomes" id="UP000284476">
    <property type="component" value="Unassembled WGS sequence"/>
</dbReference>
<dbReference type="InterPro" id="IPR041586">
    <property type="entry name" value="PsrA_TetR_C"/>
</dbReference>
<reference evidence="8 9" key="2">
    <citation type="submission" date="2019-01" db="EMBL/GenBank/DDBJ databases">
        <authorList>
            <person name="Li Y."/>
        </authorList>
    </citation>
    <scope>NUCLEOTIDE SEQUENCE [LARGE SCALE GENOMIC DNA]</scope>
    <source>
        <strain evidence="5 10">2D-5</strain>
        <strain evidence="7 9">D19-10-3-21</strain>
        <strain evidence="6 8">SK2B-1</strain>
    </source>
</reference>
<evidence type="ECO:0000256" key="3">
    <source>
        <dbReference type="SAM" id="MobiDB-lite"/>
    </source>
</evidence>
<dbReference type="GO" id="GO:0000976">
    <property type="term" value="F:transcription cis-regulatory region binding"/>
    <property type="evidence" value="ECO:0007669"/>
    <property type="project" value="TreeGrafter"/>
</dbReference>
<dbReference type="Proteomes" id="UP000285710">
    <property type="component" value="Unassembled WGS sequence"/>
</dbReference>
<evidence type="ECO:0000259" key="4">
    <source>
        <dbReference type="PROSITE" id="PS50977"/>
    </source>
</evidence>
<dbReference type="PANTHER" id="PTHR30055:SF235">
    <property type="entry name" value="TRANSCRIPTIONAL REGULATORY PROTEIN"/>
    <property type="match status" value="1"/>
</dbReference>
<evidence type="ECO:0000313" key="8">
    <source>
        <dbReference type="Proteomes" id="UP000284476"/>
    </source>
</evidence>
<dbReference type="SUPFAM" id="SSF48498">
    <property type="entry name" value="Tetracyclin repressor-like, C-terminal domain"/>
    <property type="match status" value="1"/>
</dbReference>
<proteinExistence type="predicted"/>
<dbReference type="EMBL" id="SAUZ01000012">
    <property type="protein sequence ID" value="RWR20436.1"/>
    <property type="molecule type" value="Genomic_DNA"/>
</dbReference>
<evidence type="ECO:0000313" key="6">
    <source>
        <dbReference type="EMBL" id="RWR20436.1"/>
    </source>
</evidence>
<dbReference type="SUPFAM" id="SSF46689">
    <property type="entry name" value="Homeodomain-like"/>
    <property type="match status" value="1"/>
</dbReference>
<feature type="region of interest" description="Disordered" evidence="3">
    <location>
        <begin position="1"/>
        <end position="27"/>
    </location>
</feature>
<dbReference type="InterPro" id="IPR050109">
    <property type="entry name" value="HTH-type_TetR-like_transc_reg"/>
</dbReference>
<dbReference type="EMBL" id="SAUW01000014">
    <property type="protein sequence ID" value="RWR09579.1"/>
    <property type="molecule type" value="Genomic_DNA"/>
</dbReference>
<dbReference type="Pfam" id="PF17939">
    <property type="entry name" value="TetR_C_30"/>
    <property type="match status" value="1"/>
</dbReference>
<dbReference type="InterPro" id="IPR036271">
    <property type="entry name" value="Tet_transcr_reg_TetR-rel_C_sf"/>
</dbReference>
<evidence type="ECO:0000256" key="1">
    <source>
        <dbReference type="ARBA" id="ARBA00023125"/>
    </source>
</evidence>
<accession>A0A443JKC0</accession>
<accession>A0A443IR01</accession>
<reference evidence="8 9" key="1">
    <citation type="submission" date="2019-01" db="EMBL/GenBank/DDBJ databases">
        <title>Sinorhodobacter populi sp. nov. isolated from the symptomatic bark tissue of Populus euramericana canker.</title>
        <authorList>
            <person name="Xu G."/>
        </authorList>
    </citation>
    <scope>NUCLEOTIDE SEQUENCE [LARGE SCALE GENOMIC DNA]</scope>
    <source>
        <strain evidence="5 10">2D-5</strain>
        <strain evidence="7 9">D19-10-3-21</strain>
        <strain evidence="6 8">SK2B-1</strain>
    </source>
</reference>
<gene>
    <name evidence="6" type="ORF">D2T30_11105</name>
    <name evidence="7" type="ORF">D2T31_19985</name>
    <name evidence="5" type="ORF">D2T33_14120</name>
</gene>
<evidence type="ECO:0000313" key="9">
    <source>
        <dbReference type="Proteomes" id="UP000285295"/>
    </source>
</evidence>
<feature type="compositionally biased region" description="Pro residues" evidence="3">
    <location>
        <begin position="1"/>
        <end position="11"/>
    </location>
</feature>
<feature type="domain" description="HTH tetR-type" evidence="4">
    <location>
        <begin position="27"/>
        <end position="87"/>
    </location>
</feature>
<feature type="DNA-binding region" description="H-T-H motif" evidence="2">
    <location>
        <begin position="50"/>
        <end position="69"/>
    </location>
</feature>
<organism evidence="7 9">
    <name type="scientific">Paenirhodobacter populi</name>
    <dbReference type="NCBI Taxonomy" id="2306993"/>
    <lineage>
        <taxon>Bacteria</taxon>
        <taxon>Pseudomonadati</taxon>
        <taxon>Pseudomonadota</taxon>
        <taxon>Alphaproteobacteria</taxon>
        <taxon>Rhodobacterales</taxon>
        <taxon>Rhodobacter group</taxon>
        <taxon>Paenirhodobacter</taxon>
    </lineage>
</organism>
<dbReference type="AlphaFoldDB" id="A0A443K0W3"/>
<feature type="compositionally biased region" description="Basic and acidic residues" evidence="3">
    <location>
        <begin position="14"/>
        <end position="27"/>
    </location>
</feature>
<accession>A0A443K0W3</accession>
<evidence type="ECO:0000313" key="7">
    <source>
        <dbReference type="EMBL" id="RWR26394.1"/>
    </source>
</evidence>
<keyword evidence="10" id="KW-1185">Reference proteome</keyword>
<dbReference type="PANTHER" id="PTHR30055">
    <property type="entry name" value="HTH-TYPE TRANSCRIPTIONAL REGULATOR RUTR"/>
    <property type="match status" value="1"/>
</dbReference>
<sequence>MTDTPAKPPQDPLAEPRRRPGRPKDAGDLRDLILDQAELAFAETGFAGARTRDIAERAGVNQALIRYYFGSKEELFDEVFRRRGGLISARRHEFLDELLMATPAPTVEQVLHAYLLPQWAMKYSGANGAAFVRLQARLHSEPEEHALRLRREVYDSSVHRYVEVLSRCLPGIPRDRVSIRFSFLVGTYMFMLNDLGRLGDITEGHVVDLGKDRMLEELVAFLAAGMRAS</sequence>
<evidence type="ECO:0000313" key="5">
    <source>
        <dbReference type="EMBL" id="RWR09579.1"/>
    </source>
</evidence>
<protein>
    <submittedName>
        <fullName evidence="7">TetR/AcrR family transcriptional regulator</fullName>
    </submittedName>
</protein>
<dbReference type="PROSITE" id="PS50977">
    <property type="entry name" value="HTH_TETR_2"/>
    <property type="match status" value="1"/>
</dbReference>
<comment type="caution">
    <text evidence="7">The sequence shown here is derived from an EMBL/GenBank/DDBJ whole genome shotgun (WGS) entry which is preliminary data.</text>
</comment>
<dbReference type="InterPro" id="IPR009057">
    <property type="entry name" value="Homeodomain-like_sf"/>
</dbReference>
<evidence type="ECO:0000256" key="2">
    <source>
        <dbReference type="PROSITE-ProRule" id="PRU00335"/>
    </source>
</evidence>